<proteinExistence type="inferred from homology"/>
<dbReference type="PROSITE" id="PS51476">
    <property type="entry name" value="PROTEASOME_BETA_2"/>
    <property type="match status" value="1"/>
</dbReference>
<keyword evidence="3" id="KW-0645">Protease</keyword>
<comment type="catalytic activity">
    <reaction evidence="1">
        <text>Cleavage of peptide bonds with very broad specificity.</text>
        <dbReference type="EC" id="3.4.25.1"/>
    </reaction>
</comment>
<comment type="function">
    <text evidence="8">Non-catalytic component of the proteasome, a multicatalytic proteinase complex which is characterized by its ability to cleave peptides with Arg, Phe, Tyr, Leu, and Glu adjacent to the leaving group at neutral or slightly basic pH. The proteasome has an ATP-dependent proteolytic activity.</text>
</comment>
<gene>
    <name evidence="11" type="ORF">BIW11_01228</name>
</gene>
<dbReference type="GO" id="GO:0004298">
    <property type="term" value="F:threonine-type endopeptidase activity"/>
    <property type="evidence" value="ECO:0007669"/>
    <property type="project" value="UniProtKB-KW"/>
</dbReference>
<dbReference type="Gene3D" id="3.60.20.10">
    <property type="entry name" value="Glutamine Phosphoribosylpyrophosphate, subunit 1, domain 1"/>
    <property type="match status" value="1"/>
</dbReference>
<keyword evidence="2 10" id="KW-0963">Cytoplasm</keyword>
<dbReference type="EMBL" id="MNPL01010947">
    <property type="protein sequence ID" value="OQR72845.1"/>
    <property type="molecule type" value="Genomic_DNA"/>
</dbReference>
<comment type="subunit">
    <text evidence="9">The 26S proteasome consists of a 20S proteasome core and two 19S regulatory subunits. The 20S proteasome core is composed of 28 subunits that are arranged in four stacked rings, resulting in a barrel-shaped structure. The two end rings are each formed by seven alpha subunits, and the two central rings are each formed by seven beta subunits. The catalytic chamber with the active sites is on the inside of the barrel.</text>
</comment>
<keyword evidence="12" id="KW-1185">Reference proteome</keyword>
<evidence type="ECO:0000256" key="6">
    <source>
        <dbReference type="ARBA" id="ARBA00022942"/>
    </source>
</evidence>
<comment type="caution">
    <text evidence="11">The sequence shown here is derived from an EMBL/GenBank/DDBJ whole genome shotgun (WGS) entry which is preliminary data.</text>
</comment>
<evidence type="ECO:0000256" key="1">
    <source>
        <dbReference type="ARBA" id="ARBA00001198"/>
    </source>
</evidence>
<dbReference type="PROSITE" id="PS00854">
    <property type="entry name" value="PROTEASOME_BETA_1"/>
    <property type="match status" value="1"/>
</dbReference>
<sequence length="276" mass="29705">MAATLAPELPPKGFSFSNCLRNEHLTENGYPQPNITKTGTTIVGVVYKDGVILGSDTRATGSNIVSDKNCEKLHYVAKRIYCAGAGTAADCDRMTRMMQSQLAIHALNTGREPRVCTLTRMLKQYLYRYQGMLGCALIVGGVDSIGPQVCSISPHGNTATLPYATMGSGSLAAVAVLESQWVPNMELDAAKKLVRDALAAGILNDMGSGSNVDLVVITQAGAQLLRPYEIIAKKTEHSVAYTYPKGATKVIEMKVVKFHTENSVTRDVSDTEPMEM</sequence>
<dbReference type="CDD" id="cd03763">
    <property type="entry name" value="proteasome_beta_type_7"/>
    <property type="match status" value="1"/>
</dbReference>
<dbReference type="OrthoDB" id="429533at2759"/>
<keyword evidence="7 10" id="KW-0539">Nucleus</keyword>
<evidence type="ECO:0000256" key="8">
    <source>
        <dbReference type="ARBA" id="ARBA00024953"/>
    </source>
</evidence>
<dbReference type="InterPro" id="IPR001353">
    <property type="entry name" value="Proteasome_sua/b"/>
</dbReference>
<comment type="similarity">
    <text evidence="10">Belongs to the peptidase T1B family.</text>
</comment>
<evidence type="ECO:0000313" key="11">
    <source>
        <dbReference type="EMBL" id="OQR72845.1"/>
    </source>
</evidence>
<evidence type="ECO:0000256" key="10">
    <source>
        <dbReference type="RuleBase" id="RU004203"/>
    </source>
</evidence>
<keyword evidence="6 10" id="KW-0647">Proteasome</keyword>
<keyword evidence="5" id="KW-0378">Hydrolase</keyword>
<dbReference type="GO" id="GO:0005737">
    <property type="term" value="C:cytoplasm"/>
    <property type="evidence" value="ECO:0007669"/>
    <property type="project" value="UniProtKB-SubCell"/>
</dbReference>
<evidence type="ECO:0000256" key="4">
    <source>
        <dbReference type="ARBA" id="ARBA00022698"/>
    </source>
</evidence>
<dbReference type="InParanoid" id="A0A1V9XH28"/>
<evidence type="ECO:0000256" key="9">
    <source>
        <dbReference type="ARBA" id="ARBA00026071"/>
    </source>
</evidence>
<dbReference type="InterPro" id="IPR029055">
    <property type="entry name" value="Ntn_hydrolases_N"/>
</dbReference>
<dbReference type="Proteomes" id="UP000192247">
    <property type="component" value="Unassembled WGS sequence"/>
</dbReference>
<dbReference type="AlphaFoldDB" id="A0A1V9XH28"/>
<dbReference type="PANTHER" id="PTHR32194:SF4">
    <property type="entry name" value="PROTEASOME SUBUNIT BETA TYPE-7"/>
    <property type="match status" value="1"/>
</dbReference>
<accession>A0A1V9XH28</accession>
<dbReference type="PANTHER" id="PTHR32194">
    <property type="entry name" value="METALLOPROTEASE TLDD"/>
    <property type="match status" value="1"/>
</dbReference>
<dbReference type="STRING" id="418985.A0A1V9XH28"/>
<evidence type="ECO:0000256" key="3">
    <source>
        <dbReference type="ARBA" id="ARBA00022670"/>
    </source>
</evidence>
<evidence type="ECO:0000256" key="7">
    <source>
        <dbReference type="ARBA" id="ARBA00023242"/>
    </source>
</evidence>
<comment type="function">
    <text evidence="10">Component of the proteasome, a multicatalytic proteinase complex which is characterized by its ability to cleave peptides with Arg, Phe, Tyr, Leu, and Glu adjacent to the leaving group at neutral or slightly basic pH. The proteasome has an ATP-dependent proteolytic activity.</text>
</comment>
<dbReference type="GO" id="GO:0051603">
    <property type="term" value="P:proteolysis involved in protein catabolic process"/>
    <property type="evidence" value="ECO:0007669"/>
    <property type="project" value="InterPro"/>
</dbReference>
<protein>
    <recommendedName>
        <fullName evidence="10">Proteasome subunit beta</fullName>
    </recommendedName>
</protein>
<dbReference type="InterPro" id="IPR023333">
    <property type="entry name" value="Proteasome_suB-type"/>
</dbReference>
<dbReference type="InterPro" id="IPR016050">
    <property type="entry name" value="Proteasome_bsu_CS"/>
</dbReference>
<comment type="subcellular location">
    <subcellularLocation>
        <location evidence="10">Cytoplasm</location>
    </subcellularLocation>
    <subcellularLocation>
        <location evidence="10">Nucleus</location>
    </subcellularLocation>
</comment>
<organism evidence="11 12">
    <name type="scientific">Tropilaelaps mercedesae</name>
    <dbReference type="NCBI Taxonomy" id="418985"/>
    <lineage>
        <taxon>Eukaryota</taxon>
        <taxon>Metazoa</taxon>
        <taxon>Ecdysozoa</taxon>
        <taxon>Arthropoda</taxon>
        <taxon>Chelicerata</taxon>
        <taxon>Arachnida</taxon>
        <taxon>Acari</taxon>
        <taxon>Parasitiformes</taxon>
        <taxon>Mesostigmata</taxon>
        <taxon>Gamasina</taxon>
        <taxon>Dermanyssoidea</taxon>
        <taxon>Laelapidae</taxon>
        <taxon>Tropilaelaps</taxon>
    </lineage>
</organism>
<dbReference type="FunCoup" id="A0A1V9XH28">
    <property type="interactions" value="1436"/>
</dbReference>
<reference evidence="11 12" key="1">
    <citation type="journal article" date="2017" name="Gigascience">
        <title>Draft genome of the honey bee ectoparasitic mite, Tropilaelaps mercedesae, is shaped by the parasitic life history.</title>
        <authorList>
            <person name="Dong X."/>
            <person name="Armstrong S.D."/>
            <person name="Xia D."/>
            <person name="Makepeace B.L."/>
            <person name="Darby A.C."/>
            <person name="Kadowaki T."/>
        </authorList>
    </citation>
    <scope>NUCLEOTIDE SEQUENCE [LARGE SCALE GENOMIC DNA]</scope>
    <source>
        <strain evidence="11">Wuxi-XJTLU</strain>
    </source>
</reference>
<evidence type="ECO:0000313" key="12">
    <source>
        <dbReference type="Proteomes" id="UP000192247"/>
    </source>
</evidence>
<keyword evidence="4" id="KW-0888">Threonine protease</keyword>
<comment type="subunit">
    <text evidence="10">Component of the proteasome complex.</text>
</comment>
<dbReference type="GO" id="GO:0005634">
    <property type="term" value="C:nucleus"/>
    <property type="evidence" value="ECO:0007669"/>
    <property type="project" value="UniProtKB-SubCell"/>
</dbReference>
<evidence type="ECO:0000256" key="5">
    <source>
        <dbReference type="ARBA" id="ARBA00022801"/>
    </source>
</evidence>
<evidence type="ECO:0000256" key="2">
    <source>
        <dbReference type="ARBA" id="ARBA00022490"/>
    </source>
</evidence>
<dbReference type="Pfam" id="PF00227">
    <property type="entry name" value="Proteasome"/>
    <property type="match status" value="1"/>
</dbReference>
<dbReference type="SUPFAM" id="SSF56235">
    <property type="entry name" value="N-terminal nucleophile aminohydrolases (Ntn hydrolases)"/>
    <property type="match status" value="1"/>
</dbReference>
<dbReference type="GO" id="GO:0005839">
    <property type="term" value="C:proteasome core complex"/>
    <property type="evidence" value="ECO:0007669"/>
    <property type="project" value="InterPro"/>
</dbReference>
<name>A0A1V9XH28_9ACAR</name>